<dbReference type="VEuPathDB" id="FungiDB:SCODWIG_02113"/>
<dbReference type="GO" id="GO:0044732">
    <property type="term" value="C:mitotic spindle pole body"/>
    <property type="evidence" value="ECO:0007669"/>
    <property type="project" value="TreeGrafter"/>
</dbReference>
<dbReference type="GO" id="GO:0005096">
    <property type="term" value="F:GTPase activator activity"/>
    <property type="evidence" value="ECO:0007669"/>
    <property type="project" value="InterPro"/>
</dbReference>
<dbReference type="Proteomes" id="UP000262825">
    <property type="component" value="Unassembled WGS sequence"/>
</dbReference>
<keyword evidence="2" id="KW-1185">Reference proteome</keyword>
<dbReference type="PANTHER" id="PTHR35140">
    <property type="entry name" value="MITOTIC CHECK POINT PROTEIN BFA1"/>
    <property type="match status" value="1"/>
</dbReference>
<evidence type="ECO:0008006" key="3">
    <source>
        <dbReference type="Google" id="ProtNLM"/>
    </source>
</evidence>
<organism evidence="1 2">
    <name type="scientific">Saccharomycodes ludwigii</name>
    <dbReference type="NCBI Taxonomy" id="36035"/>
    <lineage>
        <taxon>Eukaryota</taxon>
        <taxon>Fungi</taxon>
        <taxon>Dikarya</taxon>
        <taxon>Ascomycota</taxon>
        <taxon>Saccharomycotina</taxon>
        <taxon>Saccharomycetes</taxon>
        <taxon>Saccharomycodales</taxon>
        <taxon>Saccharomycodaceae</taxon>
        <taxon>Saccharomycodes</taxon>
    </lineage>
</organism>
<dbReference type="PANTHER" id="PTHR35140:SF1">
    <property type="entry name" value="MITOTIC CHECK POINT PROTEIN BFA1"/>
    <property type="match status" value="1"/>
</dbReference>
<name>A0A376B6S7_9ASCO</name>
<evidence type="ECO:0000313" key="2">
    <source>
        <dbReference type="Proteomes" id="UP000262825"/>
    </source>
</evidence>
<gene>
    <name evidence="1" type="ORF">SCODWIG_02113</name>
</gene>
<dbReference type="AlphaFoldDB" id="A0A376B6S7"/>
<dbReference type="GO" id="GO:1990334">
    <property type="term" value="C:Bfa1-Bub2 complex"/>
    <property type="evidence" value="ECO:0007669"/>
    <property type="project" value="InterPro"/>
</dbReference>
<reference evidence="2" key="1">
    <citation type="submission" date="2018-06" db="EMBL/GenBank/DDBJ databases">
        <authorList>
            <person name="Guldener U."/>
        </authorList>
    </citation>
    <scope>NUCLEOTIDE SEQUENCE [LARGE SCALE GENOMIC DNA]</scope>
    <source>
        <strain evidence="2">UTAD17</strain>
    </source>
</reference>
<protein>
    <recommendedName>
        <fullName evidence="3">Mitotic check point protein BFA1</fullName>
    </recommendedName>
</protein>
<sequence length="726" mass="83237">MSIRPSFKNISNTSFEELESSLVSNKQKHNRDVYTINNDNKSLWSNNNQLTYQQYHPASRLNNSITNMNNGIKNNNSQAPLSPISSSSSTMLSLTRRKRELATGVSPFTESDHSISIIQEEREKEKEKEKEKDIKENERDAHLDTSFIDGFELTEKDRFFMKNTGGKYSFLDGNFVAACPETSRKKVREISNTNNYIEEQKRQQLVNFDNHLNQIQESFEDGFNLVEEETEPRQEDTTNILSDNLFLTQPKPLSSLTSQIPRSSSYDKYLTLRKNNISSNLNPKENKIVEQNMNPKSNINRNKLTKFKSMSNLGLKTKTANNNNYFIFHNLKGKIKQNEEMLKANNKPIPNENIRKLKNKNSVPILRKSYSSRLIRDYLADKNDNYHNIYDASFSDGFDNNAEAQMASSIAPQYIISSSPTKTSAINYFNNSAEDTKKGTALGFLKLNSEDNESYVVTDHPSLLTPQLRPRKYNNDMMDKKSVLKAFREPYPSQEEKLIKRRKPRRLQTIKQEIDSHTPLTKGKMHYNPKKLRWEGNVEAVNNFPEYSKPLLISKNPDFQLKKRLAMNSTGTGTGIGSGGLESRKKVGSMIFDSDNLRWVSANGEESEENPFKNIDAYALPSGIIQSSTLQKKKHEKSTIYPIGNDKSRRCYSNIGLANTDKHASTTDDLLFTINSKKLELFYHEENIWSDSLKCWVNNDDALSFAVSREQAYEIRKMVLSSTKSK</sequence>
<proteinExistence type="predicted"/>
<evidence type="ECO:0000313" key="1">
    <source>
        <dbReference type="EMBL" id="SSD60352.1"/>
    </source>
</evidence>
<accession>A0A376B6S7</accession>
<dbReference type="EMBL" id="UFAJ01000333">
    <property type="protein sequence ID" value="SSD60352.1"/>
    <property type="molecule type" value="Genomic_DNA"/>
</dbReference>
<dbReference type="InterPro" id="IPR034586">
    <property type="entry name" value="Bfa1/Byr4"/>
</dbReference>
<dbReference type="GO" id="GO:0031578">
    <property type="term" value="P:mitotic spindle orientation checkpoint signaling"/>
    <property type="evidence" value="ECO:0007669"/>
    <property type="project" value="TreeGrafter"/>
</dbReference>